<protein>
    <submittedName>
        <fullName evidence="1">Uncharacterized protein</fullName>
    </submittedName>
</protein>
<proteinExistence type="predicted"/>
<dbReference type="Proteomes" id="UP001163798">
    <property type="component" value="Unassembled WGS sequence"/>
</dbReference>
<name>A0AA38KVJ8_9AGAR</name>
<dbReference type="AlphaFoldDB" id="A0AA38KVJ8"/>
<accession>A0AA38KVJ8</accession>
<gene>
    <name evidence="1" type="ORF">GGU10DRAFT_435335</name>
</gene>
<reference evidence="1" key="1">
    <citation type="submission" date="2022-08" db="EMBL/GenBank/DDBJ databases">
        <authorList>
            <consortium name="DOE Joint Genome Institute"/>
            <person name="Min B."/>
            <person name="Riley R."/>
            <person name="Sierra-Patev S."/>
            <person name="Naranjo-Ortiz M."/>
            <person name="Looney B."/>
            <person name="Konkel Z."/>
            <person name="Slot J.C."/>
            <person name="Sakamoto Y."/>
            <person name="Steenwyk J.L."/>
            <person name="Rokas A."/>
            <person name="Carro J."/>
            <person name="Camarero S."/>
            <person name="Ferreira P."/>
            <person name="Molpeceres G."/>
            <person name="Ruiz-Duenas F.J."/>
            <person name="Serrano A."/>
            <person name="Henrissat B."/>
            <person name="Drula E."/>
            <person name="Hughes K.W."/>
            <person name="Mata J.L."/>
            <person name="Ishikawa N.K."/>
            <person name="Vargas-Isla R."/>
            <person name="Ushijima S."/>
            <person name="Smith C.A."/>
            <person name="Ahrendt S."/>
            <person name="Andreopoulos W."/>
            <person name="He G."/>
            <person name="Labutti K."/>
            <person name="Lipzen A."/>
            <person name="Ng V."/>
            <person name="Sandor L."/>
            <person name="Barry K."/>
            <person name="Martinez A.T."/>
            <person name="Xiao Y."/>
            <person name="Gibbons J.G."/>
            <person name="Terashima K."/>
            <person name="Hibbett D.S."/>
            <person name="Grigoriev I.V."/>
        </authorList>
    </citation>
    <scope>NUCLEOTIDE SEQUENCE</scope>
    <source>
        <strain evidence="1">TFB10291</strain>
    </source>
</reference>
<comment type="caution">
    <text evidence="1">The sequence shown here is derived from an EMBL/GenBank/DDBJ whole genome shotgun (WGS) entry which is preliminary data.</text>
</comment>
<evidence type="ECO:0000313" key="2">
    <source>
        <dbReference type="Proteomes" id="UP001163798"/>
    </source>
</evidence>
<dbReference type="EMBL" id="MU793381">
    <property type="protein sequence ID" value="KAJ3784317.1"/>
    <property type="molecule type" value="Genomic_DNA"/>
</dbReference>
<keyword evidence="2" id="KW-1185">Reference proteome</keyword>
<sequence>MNAWRWHLSATIQSSLFTGYIYNTDGISSFLPCFALLLVSRGWSTKSCTLFLILHYYLSGINPSKKSPFSLSNRCPTNLSKQYRAMRLDLAYLTLGLASAAYAIPVANIVPSDHTSSPVQAIVARAPRFSTKVHPQYLFPEPFGKATENGMINNPTANAAVETVLKSFGLTDEPEALNDYKLKKLLPDQQIPFLIVSDAELPTTSTSKSPALSCPCEGTVMISIKDGRQIVTGTLTSTRVRESIDELNVDDKTLQALIKEEVLNKKTLVAEFTPHN</sequence>
<organism evidence="1 2">
    <name type="scientific">Lentinula aff. detonsa</name>
    <dbReference type="NCBI Taxonomy" id="2804958"/>
    <lineage>
        <taxon>Eukaryota</taxon>
        <taxon>Fungi</taxon>
        <taxon>Dikarya</taxon>
        <taxon>Basidiomycota</taxon>
        <taxon>Agaricomycotina</taxon>
        <taxon>Agaricomycetes</taxon>
        <taxon>Agaricomycetidae</taxon>
        <taxon>Agaricales</taxon>
        <taxon>Marasmiineae</taxon>
        <taxon>Omphalotaceae</taxon>
        <taxon>Lentinula</taxon>
    </lineage>
</organism>
<evidence type="ECO:0000313" key="1">
    <source>
        <dbReference type="EMBL" id="KAJ3784317.1"/>
    </source>
</evidence>